<dbReference type="InterPro" id="IPR036974">
    <property type="entry name" value="PUA_sf"/>
</dbReference>
<accession>A0A0L7MAE8</accession>
<dbReference type="AlphaFoldDB" id="A0A0L7MAE8"/>
<name>A0A0L7MAE8_PLAF4</name>
<dbReference type="Pfam" id="PF08068">
    <property type="entry name" value="DKCLD"/>
    <property type="match status" value="1"/>
</dbReference>
<reference evidence="3" key="2">
    <citation type="submission" date="2006-09" db="EMBL/GenBank/DDBJ databases">
        <title>The genome sequence of Plasmodium falciparum Dd2.</title>
        <authorList>
            <consortium name="The Broad Institute Genome Sequencing Platform"/>
            <person name="Birren B."/>
            <person name="Lander E."/>
            <person name="Galagan J."/>
            <person name="Nusbaum C."/>
            <person name="Devon K."/>
            <person name="Henn M."/>
            <person name="Jaffe D."/>
            <person name="Butler J."/>
            <person name="Alvarez P."/>
            <person name="Gnerre S."/>
            <person name="Grabherr M."/>
            <person name="Kleber M."/>
            <person name="Mauceli E."/>
            <person name="Brockman W."/>
            <person name="MacCallum I.A."/>
            <person name="Rounsley S."/>
            <person name="Young S."/>
            <person name="LaButti K."/>
            <person name="Pushparaj V."/>
            <person name="DeCaprio D."/>
            <person name="Crawford M."/>
            <person name="Koehrsen M."/>
            <person name="Engels R."/>
            <person name="Montgomery P."/>
            <person name="Pearson M."/>
            <person name="Howarth C."/>
            <person name="Larson L."/>
            <person name="Luoma S."/>
            <person name="White J."/>
            <person name="Kodira C."/>
            <person name="Zeng Q."/>
            <person name="O'Leary S."/>
            <person name="Yandava C."/>
            <person name="Alvarado L."/>
            <person name="Wirth D."/>
            <person name="Volkman S."/>
            <person name="Hartl D."/>
        </authorList>
    </citation>
    <scope>NUCLEOTIDE SEQUENCE [LARGE SCALE GENOMIC DNA]</scope>
</reference>
<organism evidence="2 3">
    <name type="scientific">Plasmodium falciparum (isolate Dd2)</name>
    <dbReference type="NCBI Taxonomy" id="57267"/>
    <lineage>
        <taxon>Eukaryota</taxon>
        <taxon>Sar</taxon>
        <taxon>Alveolata</taxon>
        <taxon>Apicomplexa</taxon>
        <taxon>Aconoidasida</taxon>
        <taxon>Haemosporida</taxon>
        <taxon>Plasmodiidae</taxon>
        <taxon>Plasmodium</taxon>
        <taxon>Plasmodium (Laverania)</taxon>
    </lineage>
</organism>
<reference evidence="3" key="1">
    <citation type="submission" date="2006-09" db="EMBL/GenBank/DDBJ databases">
        <title>Annotation of Plasmodium falciparum Dd2.</title>
        <authorList>
            <consortium name="The Broad Institute Genome Sequencing Platform"/>
            <person name="Volkman S.K."/>
            <person name="Neafsey D.E."/>
            <person name="Dash A.P."/>
            <person name="Chitnis C.E."/>
            <person name="Hartl D.L."/>
            <person name="Young S.K."/>
            <person name="Zeng Q."/>
            <person name="Koehrsen M."/>
            <person name="Alvarado L."/>
            <person name="Berlin A."/>
            <person name="Borenstein D."/>
            <person name="Chapman S.B."/>
            <person name="Chen Z."/>
            <person name="Engels R."/>
            <person name="Freedman E."/>
            <person name="Gellesch M."/>
            <person name="Goldberg J."/>
            <person name="Griggs A."/>
            <person name="Gujja S."/>
            <person name="Heilman E.R."/>
            <person name="Heiman D.I."/>
            <person name="Howarth C."/>
            <person name="Jen D."/>
            <person name="Larson L."/>
            <person name="Mehta T."/>
            <person name="Neiman D."/>
            <person name="Park D."/>
            <person name="Pearson M."/>
            <person name="Roberts A."/>
            <person name="Saif S."/>
            <person name="Shea T."/>
            <person name="Shenoy N."/>
            <person name="Sisk P."/>
            <person name="Stolte C."/>
            <person name="Sykes S."/>
            <person name="Walk T."/>
            <person name="White J."/>
            <person name="Yandava C."/>
            <person name="Haas B."/>
            <person name="Henn M.R."/>
            <person name="Nusbaum C."/>
            <person name="Birren B."/>
        </authorList>
    </citation>
    <scope>NUCLEOTIDE SEQUENCE [LARGE SCALE GENOMIC DNA]</scope>
</reference>
<feature type="non-terminal residue" evidence="2">
    <location>
        <position position="43"/>
    </location>
</feature>
<dbReference type="Proteomes" id="UP000054282">
    <property type="component" value="Unassembled WGS sequence"/>
</dbReference>
<dbReference type="GO" id="GO:0003723">
    <property type="term" value="F:RNA binding"/>
    <property type="evidence" value="ECO:0007669"/>
    <property type="project" value="InterPro"/>
</dbReference>
<evidence type="ECO:0000259" key="1">
    <source>
        <dbReference type="Pfam" id="PF08068"/>
    </source>
</evidence>
<dbReference type="InterPro" id="IPR012960">
    <property type="entry name" value="Dyskerin-like"/>
</dbReference>
<dbReference type="Gene3D" id="2.30.130.10">
    <property type="entry name" value="PUA domain"/>
    <property type="match status" value="1"/>
</dbReference>
<protein>
    <recommendedName>
        <fullName evidence="1">Dyskerin-like domain-containing protein</fullName>
    </recommendedName>
</protein>
<evidence type="ECO:0000313" key="3">
    <source>
        <dbReference type="Proteomes" id="UP000054282"/>
    </source>
</evidence>
<feature type="domain" description="Dyskerin-like" evidence="1">
    <location>
        <begin position="21"/>
        <end position="43"/>
    </location>
</feature>
<proteinExistence type="predicted"/>
<dbReference type="KEGG" id="pfd:PFDG_05376"/>
<evidence type="ECO:0000313" key="2">
    <source>
        <dbReference type="EMBL" id="KOB89822.1"/>
    </source>
</evidence>
<dbReference type="EMBL" id="GG703453">
    <property type="protein sequence ID" value="KOB89822.1"/>
    <property type="molecule type" value="Genomic_DNA"/>
</dbReference>
<sequence length="43" mass="5180">MEEKKMDYKIDPERKEAAIDTSIWPLLLKNYDKLNIRTSHFTP</sequence>
<gene>
    <name evidence="2" type="ORF">PFDG_05376</name>
</gene>